<dbReference type="AlphaFoldDB" id="A0A396RS56"/>
<dbReference type="NCBIfam" id="TIGR01352">
    <property type="entry name" value="tonB_Cterm"/>
    <property type="match status" value="1"/>
</dbReference>
<protein>
    <submittedName>
        <fullName evidence="8">Energy transducer TonB</fullName>
    </submittedName>
</protein>
<feature type="compositionally biased region" description="Pro residues" evidence="5">
    <location>
        <begin position="52"/>
        <end position="63"/>
    </location>
</feature>
<feature type="transmembrane region" description="Helical" evidence="6">
    <location>
        <begin position="12"/>
        <end position="35"/>
    </location>
</feature>
<evidence type="ECO:0000256" key="1">
    <source>
        <dbReference type="ARBA" id="ARBA00004167"/>
    </source>
</evidence>
<evidence type="ECO:0000256" key="5">
    <source>
        <dbReference type="SAM" id="MobiDB-lite"/>
    </source>
</evidence>
<dbReference type="PROSITE" id="PS52015">
    <property type="entry name" value="TONB_CTD"/>
    <property type="match status" value="1"/>
</dbReference>
<dbReference type="InterPro" id="IPR006260">
    <property type="entry name" value="TonB/TolA_C"/>
</dbReference>
<keyword evidence="9" id="KW-1185">Reference proteome</keyword>
<dbReference type="Gene3D" id="3.30.1150.10">
    <property type="match status" value="1"/>
</dbReference>
<evidence type="ECO:0000313" key="9">
    <source>
        <dbReference type="Proteomes" id="UP000266693"/>
    </source>
</evidence>
<dbReference type="RefSeq" id="WP_118862403.1">
    <property type="nucleotide sequence ID" value="NZ_QWLV01000001.1"/>
</dbReference>
<evidence type="ECO:0000256" key="2">
    <source>
        <dbReference type="ARBA" id="ARBA00022692"/>
    </source>
</evidence>
<organism evidence="8 9">
    <name type="scientific">Sphingomonas gilva</name>
    <dbReference type="NCBI Taxonomy" id="2305907"/>
    <lineage>
        <taxon>Bacteria</taxon>
        <taxon>Pseudomonadati</taxon>
        <taxon>Pseudomonadota</taxon>
        <taxon>Alphaproteobacteria</taxon>
        <taxon>Sphingomonadales</taxon>
        <taxon>Sphingomonadaceae</taxon>
        <taxon>Sphingomonas</taxon>
    </lineage>
</organism>
<feature type="domain" description="TonB C-terminal" evidence="7">
    <location>
        <begin position="152"/>
        <end position="244"/>
    </location>
</feature>
<evidence type="ECO:0000256" key="4">
    <source>
        <dbReference type="ARBA" id="ARBA00023136"/>
    </source>
</evidence>
<feature type="region of interest" description="Disordered" evidence="5">
    <location>
        <begin position="115"/>
        <end position="173"/>
    </location>
</feature>
<evidence type="ECO:0000256" key="3">
    <source>
        <dbReference type="ARBA" id="ARBA00022989"/>
    </source>
</evidence>
<dbReference type="SUPFAM" id="SSF74653">
    <property type="entry name" value="TolA/TonB C-terminal domain"/>
    <property type="match status" value="1"/>
</dbReference>
<feature type="compositionally biased region" description="Low complexity" evidence="5">
    <location>
        <begin position="115"/>
        <end position="125"/>
    </location>
</feature>
<name>A0A396RS56_9SPHN</name>
<evidence type="ECO:0000256" key="6">
    <source>
        <dbReference type="SAM" id="Phobius"/>
    </source>
</evidence>
<sequence>MAVALSNSSDRIKAALGAVALPGLLGYALITGLAVNMRTAVADGLKLFTVAPDPPPPPPPDPVVPHAVRSEKPEGAASPPNLTSKATQIVAPPPVIPLVKPPPVIAAAKASTGSDATTGAADIRGPGTGSGGIGDGTGSGRYGDGGGGGGEYTAPRWVRGSMSDSDYPRGLGEAGIQGTVSVRYTVGIDGRARDCEVTESSGSAVLDETTCRLIERRFRFRPSLDDRGRPVPATIVENHSWIVD</sequence>
<feature type="compositionally biased region" description="Gly residues" evidence="5">
    <location>
        <begin position="126"/>
        <end position="151"/>
    </location>
</feature>
<proteinExistence type="predicted"/>
<evidence type="ECO:0000259" key="7">
    <source>
        <dbReference type="PROSITE" id="PS52015"/>
    </source>
</evidence>
<dbReference type="GO" id="GO:0016020">
    <property type="term" value="C:membrane"/>
    <property type="evidence" value="ECO:0007669"/>
    <property type="project" value="UniProtKB-SubCell"/>
</dbReference>
<gene>
    <name evidence="8" type="ORF">D1610_01770</name>
</gene>
<keyword evidence="2 6" id="KW-0812">Transmembrane</keyword>
<keyword evidence="3 6" id="KW-1133">Transmembrane helix</keyword>
<dbReference type="OrthoDB" id="7390536at2"/>
<dbReference type="InterPro" id="IPR037682">
    <property type="entry name" value="TonB_C"/>
</dbReference>
<comment type="subcellular location">
    <subcellularLocation>
        <location evidence="1">Membrane</location>
        <topology evidence="1">Single-pass membrane protein</topology>
    </subcellularLocation>
</comment>
<reference evidence="8 9" key="1">
    <citation type="submission" date="2018-08" db="EMBL/GenBank/DDBJ databases">
        <title>The multiple taxonomic identification of Sphingomonas gilva.</title>
        <authorList>
            <person name="Zhu D."/>
            <person name="Zheng S."/>
        </authorList>
    </citation>
    <scope>NUCLEOTIDE SEQUENCE [LARGE SCALE GENOMIC DNA]</scope>
    <source>
        <strain evidence="8 9">ZDH117</strain>
    </source>
</reference>
<dbReference type="GO" id="GO:0055085">
    <property type="term" value="P:transmembrane transport"/>
    <property type="evidence" value="ECO:0007669"/>
    <property type="project" value="InterPro"/>
</dbReference>
<accession>A0A396RS56</accession>
<feature type="region of interest" description="Disordered" evidence="5">
    <location>
        <begin position="52"/>
        <end position="83"/>
    </location>
</feature>
<keyword evidence="4 6" id="KW-0472">Membrane</keyword>
<dbReference type="Pfam" id="PF03544">
    <property type="entry name" value="TonB_C"/>
    <property type="match status" value="1"/>
</dbReference>
<evidence type="ECO:0000313" key="8">
    <source>
        <dbReference type="EMBL" id="RHW18896.1"/>
    </source>
</evidence>
<dbReference type="EMBL" id="QWLV01000001">
    <property type="protein sequence ID" value="RHW18896.1"/>
    <property type="molecule type" value="Genomic_DNA"/>
</dbReference>
<dbReference type="Proteomes" id="UP000266693">
    <property type="component" value="Unassembled WGS sequence"/>
</dbReference>
<comment type="caution">
    <text evidence="8">The sequence shown here is derived from an EMBL/GenBank/DDBJ whole genome shotgun (WGS) entry which is preliminary data.</text>
</comment>